<organism evidence="2 3">
    <name type="scientific">Moorena producens PAL-8-15-08-1</name>
    <dbReference type="NCBI Taxonomy" id="1458985"/>
    <lineage>
        <taxon>Bacteria</taxon>
        <taxon>Bacillati</taxon>
        <taxon>Cyanobacteriota</taxon>
        <taxon>Cyanophyceae</taxon>
        <taxon>Coleofasciculales</taxon>
        <taxon>Coleofasciculaceae</taxon>
        <taxon>Moorena</taxon>
    </lineage>
</organism>
<sequence>MATVLRAWSYQYQWLYDSISRIAALSVGGERRFRQLPLQGLTIHSGTKVLDLCCGSGQATQFLVELSEHVTGLDISPLSLERAQRNVPQANYVEGLAEQMPFPDAQFDLVHTSAALHEMTPEVLQQIIQEVHRVLKPGGVFTLVDLHKPTNVLFWPGLAVFMWLFETETAWQLLETDLLKELEQVGFKVCDRSLHAGGSLQVIQVTKA</sequence>
<dbReference type="STRING" id="1458985.BJP34_31450"/>
<dbReference type="PANTHER" id="PTHR42912">
    <property type="entry name" value="METHYLTRANSFERASE"/>
    <property type="match status" value="1"/>
</dbReference>
<dbReference type="GO" id="GO:0008168">
    <property type="term" value="F:methyltransferase activity"/>
    <property type="evidence" value="ECO:0007669"/>
    <property type="project" value="UniProtKB-KW"/>
</dbReference>
<protein>
    <submittedName>
        <fullName evidence="2">SAM-dependent methyltransferase</fullName>
    </submittedName>
</protein>
<gene>
    <name evidence="2" type="ORF">BJP34_31450</name>
</gene>
<keyword evidence="2" id="KW-0808">Transferase</keyword>
<dbReference type="Gene3D" id="3.40.50.150">
    <property type="entry name" value="Vaccinia Virus protein VP39"/>
    <property type="match status" value="1"/>
</dbReference>
<dbReference type="OrthoDB" id="421066at2"/>
<dbReference type="InterPro" id="IPR029063">
    <property type="entry name" value="SAM-dependent_MTases_sf"/>
</dbReference>
<dbReference type="EMBL" id="CP017599">
    <property type="protein sequence ID" value="AOX03356.1"/>
    <property type="molecule type" value="Genomic_DNA"/>
</dbReference>
<dbReference type="SUPFAM" id="SSF53335">
    <property type="entry name" value="S-adenosyl-L-methionine-dependent methyltransferases"/>
    <property type="match status" value="1"/>
</dbReference>
<evidence type="ECO:0000313" key="2">
    <source>
        <dbReference type="EMBL" id="AOX03356.1"/>
    </source>
</evidence>
<dbReference type="Pfam" id="PF13649">
    <property type="entry name" value="Methyltransf_25"/>
    <property type="match status" value="1"/>
</dbReference>
<proteinExistence type="predicted"/>
<dbReference type="Proteomes" id="UP000177870">
    <property type="component" value="Chromosome"/>
</dbReference>
<dbReference type="RefSeq" id="WP_070395737.1">
    <property type="nucleotide sequence ID" value="NZ_CP017599.1"/>
</dbReference>
<reference evidence="3" key="1">
    <citation type="submission" date="2016-10" db="EMBL/GenBank/DDBJ databases">
        <title>Comparative genomics uncovers the prolific and rare metabolic potential of the cyanobacterial genus Moorea.</title>
        <authorList>
            <person name="Leao T."/>
            <person name="Castelao G."/>
            <person name="Korobeynikov A."/>
            <person name="Monroe E.A."/>
            <person name="Podell S."/>
            <person name="Glukhov E."/>
            <person name="Allen E."/>
            <person name="Gerwick W.H."/>
            <person name="Gerwick L."/>
        </authorList>
    </citation>
    <scope>NUCLEOTIDE SEQUENCE [LARGE SCALE GENOMIC DNA]</scope>
    <source>
        <strain evidence="3">PAL-8-15-08-1</strain>
    </source>
</reference>
<evidence type="ECO:0000259" key="1">
    <source>
        <dbReference type="Pfam" id="PF13649"/>
    </source>
</evidence>
<dbReference type="AlphaFoldDB" id="A0A1D8U0Z2"/>
<name>A0A1D8U0Z2_9CYAN</name>
<feature type="domain" description="Methyltransferase" evidence="1">
    <location>
        <begin position="49"/>
        <end position="139"/>
    </location>
</feature>
<accession>A0A1D8U0Z2</accession>
<evidence type="ECO:0000313" key="3">
    <source>
        <dbReference type="Proteomes" id="UP000177870"/>
    </source>
</evidence>
<dbReference type="InterPro" id="IPR050508">
    <property type="entry name" value="Methyltransf_Superfamily"/>
</dbReference>
<dbReference type="CDD" id="cd02440">
    <property type="entry name" value="AdoMet_MTases"/>
    <property type="match status" value="1"/>
</dbReference>
<keyword evidence="2" id="KW-0489">Methyltransferase</keyword>
<dbReference type="KEGG" id="mpro:BJP34_31450"/>
<dbReference type="GO" id="GO:0032259">
    <property type="term" value="P:methylation"/>
    <property type="evidence" value="ECO:0007669"/>
    <property type="project" value="UniProtKB-KW"/>
</dbReference>
<dbReference type="InterPro" id="IPR041698">
    <property type="entry name" value="Methyltransf_25"/>
</dbReference>